<dbReference type="AlphaFoldDB" id="A0AAX1L8U3"/>
<dbReference type="EMBL" id="CP069534">
    <property type="protein sequence ID" value="QRP70861.1"/>
    <property type="molecule type" value="Genomic_DNA"/>
</dbReference>
<comment type="function">
    <text evidence="1">Condenses 4-methyl-5-(beta-hydroxyethyl)thiazole monophosphate (THZ-P) and 2-methyl-4-amino-5-hydroxymethyl pyrimidine pyrophosphate (HMP-PP) to form thiamine monophosphate (TMP).</text>
</comment>
<evidence type="ECO:0000313" key="4">
    <source>
        <dbReference type="Proteomes" id="UP000617681"/>
    </source>
</evidence>
<accession>A0AAX1L8U3</accession>
<reference evidence="3" key="1">
    <citation type="submission" date="2021-02" db="EMBL/GenBank/DDBJ databases">
        <title>FDA dAtabase for Regulatory Grade micrObial Sequences (FDA-ARGOS): Supporting development and validation of Infectious Disease Dx tests.</title>
        <authorList>
            <person name="Sproer C."/>
            <person name="Gronow S."/>
            <person name="Severitt S."/>
            <person name="Schroder I."/>
            <person name="Tallon L."/>
            <person name="Sadzewicz L."/>
            <person name="Zhao X."/>
            <person name="Boylan J."/>
            <person name="Ott S."/>
            <person name="Bowen H."/>
            <person name="Vavikolanu K."/>
            <person name="Mehta A."/>
            <person name="Aluvathingal J."/>
            <person name="Nadendla S."/>
            <person name="Lowell S."/>
            <person name="Myers T."/>
            <person name="Yan Y."/>
            <person name="Sichtig H."/>
        </authorList>
    </citation>
    <scope>NUCLEOTIDE SEQUENCE</scope>
    <source>
        <strain evidence="3">FDAARGOS_1191</strain>
    </source>
</reference>
<dbReference type="SUPFAM" id="SSF51391">
    <property type="entry name" value="Thiamin phosphate synthase"/>
    <property type="match status" value="1"/>
</dbReference>
<dbReference type="InterPro" id="IPR022998">
    <property type="entry name" value="ThiamineP_synth_TenI"/>
</dbReference>
<protein>
    <submittedName>
        <fullName evidence="3">Thiamine phosphate synthase</fullName>
    </submittedName>
</protein>
<evidence type="ECO:0000259" key="2">
    <source>
        <dbReference type="Pfam" id="PF02581"/>
    </source>
</evidence>
<sequence>MATDWTLYLVTDPDLGGGPERVPEIVDKAVKGGVSVVQLREKHAQLPSGDF</sequence>
<dbReference type="Gene3D" id="3.20.20.70">
    <property type="entry name" value="Aldolase class I"/>
    <property type="match status" value="1"/>
</dbReference>
<dbReference type="InterPro" id="IPR013785">
    <property type="entry name" value="Aldolase_TIM"/>
</dbReference>
<dbReference type="Proteomes" id="UP000617681">
    <property type="component" value="Chromosome"/>
</dbReference>
<dbReference type="Pfam" id="PF02581">
    <property type="entry name" value="TMP-TENI"/>
    <property type="match status" value="1"/>
</dbReference>
<name>A0AAX1L8U3_9CORY</name>
<proteinExistence type="predicted"/>
<evidence type="ECO:0000313" key="3">
    <source>
        <dbReference type="EMBL" id="QRP70861.1"/>
    </source>
</evidence>
<gene>
    <name evidence="3" type="ORF">I6J21_01410</name>
</gene>
<organism evidence="3 4">
    <name type="scientific">Corynebacterium glucuronolyticum</name>
    <dbReference type="NCBI Taxonomy" id="39791"/>
    <lineage>
        <taxon>Bacteria</taxon>
        <taxon>Bacillati</taxon>
        <taxon>Actinomycetota</taxon>
        <taxon>Actinomycetes</taxon>
        <taxon>Mycobacteriales</taxon>
        <taxon>Corynebacteriaceae</taxon>
        <taxon>Corynebacterium</taxon>
    </lineage>
</organism>
<evidence type="ECO:0000256" key="1">
    <source>
        <dbReference type="ARBA" id="ARBA00003814"/>
    </source>
</evidence>
<dbReference type="GO" id="GO:0009228">
    <property type="term" value="P:thiamine biosynthetic process"/>
    <property type="evidence" value="ECO:0007669"/>
    <property type="project" value="UniProtKB-KW"/>
</dbReference>
<feature type="domain" description="Thiamine phosphate synthase/TenI" evidence="2">
    <location>
        <begin position="7"/>
        <end position="45"/>
    </location>
</feature>
<dbReference type="InterPro" id="IPR036206">
    <property type="entry name" value="ThiamineP_synth_sf"/>
</dbReference>